<name>A0AAP4A3J5_CLOPF</name>
<organism evidence="1 2">
    <name type="scientific">Clostridium perfringens</name>
    <dbReference type="NCBI Taxonomy" id="1502"/>
    <lineage>
        <taxon>Bacteria</taxon>
        <taxon>Bacillati</taxon>
        <taxon>Bacillota</taxon>
        <taxon>Clostridia</taxon>
        <taxon>Eubacteriales</taxon>
        <taxon>Clostridiaceae</taxon>
        <taxon>Clostridium</taxon>
    </lineage>
</organism>
<comment type="caution">
    <text evidence="1">The sequence shown here is derived from an EMBL/GenBank/DDBJ whole genome shotgun (WGS) entry which is preliminary data.</text>
</comment>
<dbReference type="EMBL" id="JARVUX010000001">
    <property type="protein sequence ID" value="MDH2334587.1"/>
    <property type="molecule type" value="Genomic_DNA"/>
</dbReference>
<protein>
    <submittedName>
        <fullName evidence="1">Uncharacterized protein</fullName>
    </submittedName>
</protein>
<dbReference type="AlphaFoldDB" id="A0AAP4A3J5"/>
<evidence type="ECO:0000313" key="2">
    <source>
        <dbReference type="Proteomes" id="UP001222958"/>
    </source>
</evidence>
<gene>
    <name evidence="1" type="ORF">QDQ28_00135</name>
</gene>
<reference evidence="1" key="1">
    <citation type="submission" date="2023-04" db="EMBL/GenBank/DDBJ databases">
        <title>Epidemiological investigation of Clostridium perfringens isolated from cattle.</title>
        <authorList>
            <person name="Tian R."/>
        </authorList>
    </citation>
    <scope>NUCLEOTIDE SEQUENCE</scope>
    <source>
        <strain evidence="1">ZWCP172</strain>
    </source>
</reference>
<sequence>MEILEGQIDAFDFLGDIRKEIVKEEKKVIRKNKSSKSFETFENIEGQITAFDLVESQEEEVKVDFTKEQLETIEKLKEETEWIEYSLYKSGTVIFITKENKIKVIPQRSITAIFYIKDRYRSYFLKVNGEVDRIGIGITKWKNPVEIITKKI</sequence>
<accession>A0AAP4A3J5</accession>
<dbReference type="RefSeq" id="WP_279856533.1">
    <property type="nucleotide sequence ID" value="NZ_JARVUX010000001.1"/>
</dbReference>
<proteinExistence type="predicted"/>
<evidence type="ECO:0000313" key="1">
    <source>
        <dbReference type="EMBL" id="MDH2334587.1"/>
    </source>
</evidence>
<dbReference type="Proteomes" id="UP001222958">
    <property type="component" value="Unassembled WGS sequence"/>
</dbReference>